<evidence type="ECO:0000313" key="1">
    <source>
        <dbReference type="EMBL" id="KAG0427949.1"/>
    </source>
</evidence>
<protein>
    <submittedName>
        <fullName evidence="1">Uncharacterized protein</fullName>
    </submittedName>
</protein>
<accession>A0AC60Q2L7</accession>
<sequence>MSQDVMDDDTNVTATLRLLRLVVKHASELRGELEGGLASTPTAPWRGIIPQLFSRLSHPEPYVRESVRGLLSRLAGDYPHLIVFPAVVGALPEPPGGVGGAAVFGGGRGAEEQGPASSALMRESYAALVDTLAAEDGQTITQGVSVAEWASAHQIGVRGEKARAAEPSDPELKFQPCPKNTLPMKRVRGAHYARSGPLAGTRAAAHHAALGRAVAERAERHSAEAQRRIRTLEEEVGRVRNNPSLSPAQRESLIRDKHAVFLCPTLRVLEQLQSLVSREAETPHELWFKDTLGPLIEETLSALREPADPSRPQASWAALRRLHLRLQRRPHDEGPQLLMERVSPALAQLRDSRVPMPGCSGDVRIAAVQSSIAVLPTKTKPKKLGFQVSVQSPWLGRPQVHVPLQGMEDIHLDERIMQLLSICNNLLARGGGGGGNVGSVAPRARHYAVTPLGLQVGSDPVAGTGSPRSSPSTSAGSNGRRPPALRPSELFYGKLTPLLKEQGITNLDNRREWPVSVLVQTLRELMDETPRDLVARELWCASASAAHWWQTTCSFNRSTAVMSIVGYVIGLGDRHLDNVLLDLRSGEVVHIDYNVCFEKGKNLRVPEKVPFRMTPNIKAALGVTGVEGQFRLACEQVLKVLRRGRETLLTLLEAFVYDPLVDWDSGGGASPSSRLERDMAGALLAIRLRETAQQWGQNGQQLTSALERVSTSLQEWHEAQASVQVAEHRLGEACAQQTLLEEALASEGKDHPLFSLPSRYHEWALVQGAQESALSALGEKLEECRHWGQLQNAAMAALASGSPPEQWRQALSAEPGLESVATLGPLAEFLQSSGQGQLLQQCEQSEEELLSLVGQLRGSLQTSLELLGTYAAIVVQCPSGWCHPGRTQHWQRWLEGLQEDFTLARCQDVIADFHHHYGVGTELAAAQAAVARHYELQGAVADCNACLVNILERRQAEGNDYLPEAQAALMSLAQGSGEEGGSCGRVGVLGALLGCLCSCSQNLLVMETAAAASGDHLPELQFWGSDWFLQDLHGQCFLAQQTAALLARLDPPAEMLPMCGVIETIYNVFAALLDLSVQFQTVILPEALKRAADTSVASLVGTLHGIAHEGPDLTELIAQTQQRVTEGATYAANPAIENLKDAFQDLLKVNDGANMNPGQMLLQGFHGLFAKIGIELANLYSTLDTIDLDWKSVDVVWSATALCPPHLESLSSHREDLLFVQSLLCMQQFFCGQLLNDTEEHMFGPVKHCIAAVYRNQLLGLPSLALGATLCSLLAPPESRSEPAATRTLESLSALWSGGSPEAQAAAGALERACRRRDALQRLDQVEAAVRARLHRAQLRLAAHHWLHEEVLPNPGGQSLPARTTLLAEMRKGAQTLSSLGSALSDTREGHLSLAGAVEQRLKWAVGANPALTQTRDLFAQLVARWNEALRSLCQLSSEVCEASEALLLRESLRSRTAEALTWDAGFLALVNRCQESCMLAEAQQGASPMERQLLQLLGKPPPPQQDAGHEWVRSLLDKVALSACREELEQAKAARDSCRNSLQKQASGKEVATLRSEVLGKHHELMSELRSLLKSLARQEDAPVQEYLALYRRFSEQASEMVRSLLAAESPSEGAQRALADLAGMVPGVYGGLTALASAQAISAPNADRGAGRPTSLADGAPSVPQVATLRSEVLGKHHELMSELRSLLKSLARQEDAPVQEYLALYRRFSEQASEMVATLRSEVLGKHHELMSELRSLLKSLARQEDAPVQEYLALYRRFSEQASEMVRSLLAAESPSEGAQRALADLAGMVPGVYGGLTALASAQDGIDQQKAVVRGAEDTPDRKVAKDPRTGKALQERNSYAVGVWKRVKMKLDGRDPDSSKRSSVAEQVEYVIGEATRLENLALLYEGWTPWVQAARPIEAATAESAQAPPAQPEIPGEDKMATVAVSSH</sequence>
<proteinExistence type="predicted"/>
<reference evidence="1 2" key="1">
    <citation type="journal article" date="2020" name="Cell">
        <title>Large-Scale Comparative Analyses of Tick Genomes Elucidate Their Genetic Diversity and Vector Capacities.</title>
        <authorList>
            <consortium name="Tick Genome and Microbiome Consortium (TIGMIC)"/>
            <person name="Jia N."/>
            <person name="Wang J."/>
            <person name="Shi W."/>
            <person name="Du L."/>
            <person name="Sun Y."/>
            <person name="Zhan W."/>
            <person name="Jiang J.F."/>
            <person name="Wang Q."/>
            <person name="Zhang B."/>
            <person name="Ji P."/>
            <person name="Bell-Sakyi L."/>
            <person name="Cui X.M."/>
            <person name="Yuan T.T."/>
            <person name="Jiang B.G."/>
            <person name="Yang W.F."/>
            <person name="Lam T.T."/>
            <person name="Chang Q.C."/>
            <person name="Ding S.J."/>
            <person name="Wang X.J."/>
            <person name="Zhu J.G."/>
            <person name="Ruan X.D."/>
            <person name="Zhao L."/>
            <person name="Wei J.T."/>
            <person name="Ye R.Z."/>
            <person name="Que T.C."/>
            <person name="Du C.H."/>
            <person name="Zhou Y.H."/>
            <person name="Cheng J.X."/>
            <person name="Dai P.F."/>
            <person name="Guo W.B."/>
            <person name="Han X.H."/>
            <person name="Huang E.J."/>
            <person name="Li L.F."/>
            <person name="Wei W."/>
            <person name="Gao Y.C."/>
            <person name="Liu J.Z."/>
            <person name="Shao H.Z."/>
            <person name="Wang X."/>
            <person name="Wang C.C."/>
            <person name="Yang T.C."/>
            <person name="Huo Q.B."/>
            <person name="Li W."/>
            <person name="Chen H.Y."/>
            <person name="Chen S.E."/>
            <person name="Zhou L.G."/>
            <person name="Ni X.B."/>
            <person name="Tian J.H."/>
            <person name="Sheng Y."/>
            <person name="Liu T."/>
            <person name="Pan Y.S."/>
            <person name="Xia L.Y."/>
            <person name="Li J."/>
            <person name="Zhao F."/>
            <person name="Cao W.C."/>
        </authorList>
    </citation>
    <scope>NUCLEOTIDE SEQUENCE [LARGE SCALE GENOMIC DNA]</scope>
    <source>
        <strain evidence="1">Iper-2018</strain>
    </source>
</reference>
<dbReference type="Proteomes" id="UP000805193">
    <property type="component" value="Unassembled WGS sequence"/>
</dbReference>
<dbReference type="EMBL" id="JABSTQ010009578">
    <property type="protein sequence ID" value="KAG0427949.1"/>
    <property type="molecule type" value="Genomic_DNA"/>
</dbReference>
<organism evidence="1 2">
    <name type="scientific">Ixodes persulcatus</name>
    <name type="common">Taiga tick</name>
    <dbReference type="NCBI Taxonomy" id="34615"/>
    <lineage>
        <taxon>Eukaryota</taxon>
        <taxon>Metazoa</taxon>
        <taxon>Ecdysozoa</taxon>
        <taxon>Arthropoda</taxon>
        <taxon>Chelicerata</taxon>
        <taxon>Arachnida</taxon>
        <taxon>Acari</taxon>
        <taxon>Parasitiformes</taxon>
        <taxon>Ixodida</taxon>
        <taxon>Ixodoidea</taxon>
        <taxon>Ixodidae</taxon>
        <taxon>Ixodinae</taxon>
        <taxon>Ixodes</taxon>
    </lineage>
</organism>
<evidence type="ECO:0000313" key="2">
    <source>
        <dbReference type="Proteomes" id="UP000805193"/>
    </source>
</evidence>
<comment type="caution">
    <text evidence="1">The sequence shown here is derived from an EMBL/GenBank/DDBJ whole genome shotgun (WGS) entry which is preliminary data.</text>
</comment>
<name>A0AC60Q2L7_IXOPE</name>
<keyword evidence="2" id="KW-1185">Reference proteome</keyword>
<gene>
    <name evidence="1" type="ORF">HPB47_025034</name>
</gene>